<dbReference type="PROSITE" id="PS50932">
    <property type="entry name" value="HTH_LACI_2"/>
    <property type="match status" value="1"/>
</dbReference>
<sequence length="342" mass="36520">MPVKRPVTLQDVADLAGVSRGAASFALTDRTGVSAATRERVRAAAAELGYRPNPTARNLRAARTGIIVVYLPSIATTLGYYTEAAFGMVDEALEAGLLVTLLPRPANGRPLPRIDADGIIAIDPVPGDPVLEQLLAPGLPVVSGEAMPAEYRAVAGEVRSDHAAAARELLDHFAEHGARAPAIIVPEMFSGWSDEITQAYRDWCAEHGARERIEAVAVEGLTDSTIAATRKLLGETDPADAIISLTEGSVLNVITSATEYGRTVGEDLLVAAAVDSPALRYTEPSITAIDLHPRTFGRECMRVMREVLDDRSPGEGARRRDVPIDVVFRDSTRGRGRAGERV</sequence>
<dbReference type="SMART" id="SM00354">
    <property type="entry name" value="HTH_LACI"/>
    <property type="match status" value="1"/>
</dbReference>
<dbReference type="InterPro" id="IPR028082">
    <property type="entry name" value="Peripla_BP_I"/>
</dbReference>
<dbReference type="InterPro" id="IPR046335">
    <property type="entry name" value="LacI/GalR-like_sensor"/>
</dbReference>
<dbReference type="GO" id="GO:0003677">
    <property type="term" value="F:DNA binding"/>
    <property type="evidence" value="ECO:0007669"/>
    <property type="project" value="UniProtKB-KW"/>
</dbReference>
<evidence type="ECO:0000256" key="2">
    <source>
        <dbReference type="ARBA" id="ARBA00023125"/>
    </source>
</evidence>
<name>A0ABN2L8E3_9MICO</name>
<evidence type="ECO:0000256" key="3">
    <source>
        <dbReference type="ARBA" id="ARBA00023163"/>
    </source>
</evidence>
<keyword evidence="1" id="KW-0805">Transcription regulation</keyword>
<dbReference type="EMBL" id="BAAAOB010000001">
    <property type="protein sequence ID" value="GAA1777603.1"/>
    <property type="molecule type" value="Genomic_DNA"/>
</dbReference>
<keyword evidence="6" id="KW-1185">Reference proteome</keyword>
<dbReference type="PANTHER" id="PTHR30146:SF153">
    <property type="entry name" value="LACTOSE OPERON REPRESSOR"/>
    <property type="match status" value="1"/>
</dbReference>
<keyword evidence="2 5" id="KW-0238">DNA-binding</keyword>
<dbReference type="InterPro" id="IPR000843">
    <property type="entry name" value="HTH_LacI"/>
</dbReference>
<dbReference type="Proteomes" id="UP001500851">
    <property type="component" value="Unassembled WGS sequence"/>
</dbReference>
<keyword evidence="3" id="KW-0804">Transcription</keyword>
<evidence type="ECO:0000313" key="6">
    <source>
        <dbReference type="Proteomes" id="UP001500851"/>
    </source>
</evidence>
<dbReference type="InterPro" id="IPR010982">
    <property type="entry name" value="Lambda_DNA-bd_dom_sf"/>
</dbReference>
<dbReference type="Pfam" id="PF13377">
    <property type="entry name" value="Peripla_BP_3"/>
    <property type="match status" value="1"/>
</dbReference>
<dbReference type="CDD" id="cd01392">
    <property type="entry name" value="HTH_LacI"/>
    <property type="match status" value="1"/>
</dbReference>
<organism evidence="5 6">
    <name type="scientific">Leucobacter iarius</name>
    <dbReference type="NCBI Taxonomy" id="333963"/>
    <lineage>
        <taxon>Bacteria</taxon>
        <taxon>Bacillati</taxon>
        <taxon>Actinomycetota</taxon>
        <taxon>Actinomycetes</taxon>
        <taxon>Micrococcales</taxon>
        <taxon>Microbacteriaceae</taxon>
        <taxon>Leucobacter</taxon>
    </lineage>
</organism>
<dbReference type="SUPFAM" id="SSF47413">
    <property type="entry name" value="lambda repressor-like DNA-binding domains"/>
    <property type="match status" value="1"/>
</dbReference>
<dbReference type="Pfam" id="PF00356">
    <property type="entry name" value="LacI"/>
    <property type="match status" value="1"/>
</dbReference>
<dbReference type="RefSeq" id="WP_344028355.1">
    <property type="nucleotide sequence ID" value="NZ_BAAAOB010000001.1"/>
</dbReference>
<protein>
    <submittedName>
        <fullName evidence="5">LacI family DNA-binding transcriptional regulator</fullName>
    </submittedName>
</protein>
<gene>
    <name evidence="5" type="ORF">GCM10009768_02710</name>
</gene>
<comment type="caution">
    <text evidence="5">The sequence shown here is derived from an EMBL/GenBank/DDBJ whole genome shotgun (WGS) entry which is preliminary data.</text>
</comment>
<reference evidence="5 6" key="1">
    <citation type="journal article" date="2019" name="Int. J. Syst. Evol. Microbiol.">
        <title>The Global Catalogue of Microorganisms (GCM) 10K type strain sequencing project: providing services to taxonomists for standard genome sequencing and annotation.</title>
        <authorList>
            <consortium name="The Broad Institute Genomics Platform"/>
            <consortium name="The Broad Institute Genome Sequencing Center for Infectious Disease"/>
            <person name="Wu L."/>
            <person name="Ma J."/>
        </authorList>
    </citation>
    <scope>NUCLEOTIDE SEQUENCE [LARGE SCALE GENOMIC DNA]</scope>
    <source>
        <strain evidence="5 6">JCM 14736</strain>
    </source>
</reference>
<accession>A0ABN2L8E3</accession>
<dbReference type="Gene3D" id="1.10.260.40">
    <property type="entry name" value="lambda repressor-like DNA-binding domains"/>
    <property type="match status" value="1"/>
</dbReference>
<dbReference type="SUPFAM" id="SSF53822">
    <property type="entry name" value="Periplasmic binding protein-like I"/>
    <property type="match status" value="1"/>
</dbReference>
<evidence type="ECO:0000313" key="5">
    <source>
        <dbReference type="EMBL" id="GAA1777603.1"/>
    </source>
</evidence>
<dbReference type="Gene3D" id="3.40.50.2300">
    <property type="match status" value="2"/>
</dbReference>
<dbReference type="PROSITE" id="PS00356">
    <property type="entry name" value="HTH_LACI_1"/>
    <property type="match status" value="1"/>
</dbReference>
<evidence type="ECO:0000256" key="1">
    <source>
        <dbReference type="ARBA" id="ARBA00023015"/>
    </source>
</evidence>
<feature type="domain" description="HTH lacI-type" evidence="4">
    <location>
        <begin position="7"/>
        <end position="61"/>
    </location>
</feature>
<dbReference type="PANTHER" id="PTHR30146">
    <property type="entry name" value="LACI-RELATED TRANSCRIPTIONAL REPRESSOR"/>
    <property type="match status" value="1"/>
</dbReference>
<proteinExistence type="predicted"/>
<evidence type="ECO:0000259" key="4">
    <source>
        <dbReference type="PROSITE" id="PS50932"/>
    </source>
</evidence>